<comment type="caution">
    <text evidence="1">The sequence shown here is derived from an EMBL/GenBank/DDBJ whole genome shotgun (WGS) entry which is preliminary data.</text>
</comment>
<name>A0ABX4YND9_9LEPT</name>
<proteinExistence type="predicted"/>
<sequence>MEKRHEEYAAYYNARMKRFEGNPLYSRSYAAEKRMSDAIAGCAKLEDFRSVVEKDHPEVQCAIALVKDQETARLSHFRRIEEPIRAISSERILKEIDTVKSAMDVTAIISKIDQEVSILITVDNFIGGFYFDFTAIENLIVAEAIKDEVPKEWYQEVKDSITEQIKDHKELFQKTTLPNNRNYKSDWNYDYSLIWETRHRRNIPFPDEIVKRRIEDHKRLIGLS</sequence>
<evidence type="ECO:0000313" key="2">
    <source>
        <dbReference type="Proteomes" id="UP000094669"/>
    </source>
</evidence>
<evidence type="ECO:0000313" key="1">
    <source>
        <dbReference type="EMBL" id="PNV76665.1"/>
    </source>
</evidence>
<organism evidence="1 2">
    <name type="scientific">Leptospira inadai serovar Lyme</name>
    <dbReference type="NCBI Taxonomy" id="293084"/>
    <lineage>
        <taxon>Bacteria</taxon>
        <taxon>Pseudomonadati</taxon>
        <taxon>Spirochaetota</taxon>
        <taxon>Spirochaetia</taxon>
        <taxon>Leptospirales</taxon>
        <taxon>Leptospiraceae</taxon>
        <taxon>Leptospira</taxon>
    </lineage>
</organism>
<keyword evidence="2" id="KW-1185">Reference proteome</keyword>
<accession>A0ABX4YND9</accession>
<reference evidence="1" key="1">
    <citation type="submission" date="2018-01" db="EMBL/GenBank/DDBJ databases">
        <title>Genomic characterization of Leptospira inadai serogroup Lyme isolated from captured rat in Brazil and comparative analysis with human reference strain.</title>
        <authorList>
            <person name="Moreno L.Z."/>
            <person name="Loureiro A.P."/>
            <person name="Miraglia F."/>
            <person name="Kremer F.S."/>
            <person name="Eslabao M.R."/>
            <person name="Dellagostin O.A."/>
            <person name="Lilenbaum W."/>
            <person name="Moreno A.M."/>
        </authorList>
    </citation>
    <scope>NUCLEOTIDE SEQUENCE [LARGE SCALE GENOMIC DNA]</scope>
    <source>
        <strain evidence="1">M34/99</strain>
    </source>
</reference>
<protein>
    <submittedName>
        <fullName evidence="1">Uncharacterized protein</fullName>
    </submittedName>
</protein>
<gene>
    <name evidence="1" type="ORF">BES34_003550</name>
</gene>
<dbReference type="Proteomes" id="UP000094669">
    <property type="component" value="Unassembled WGS sequence"/>
</dbReference>
<dbReference type="EMBL" id="MCRM02000002">
    <property type="protein sequence ID" value="PNV76665.1"/>
    <property type="molecule type" value="Genomic_DNA"/>
</dbReference>
<dbReference type="RefSeq" id="WP_010419602.1">
    <property type="nucleotide sequence ID" value="NZ_MCRM02000002.1"/>
</dbReference>